<evidence type="ECO:0000256" key="2">
    <source>
        <dbReference type="ARBA" id="ARBA00023125"/>
    </source>
</evidence>
<dbReference type="InterPro" id="IPR036388">
    <property type="entry name" value="WH-like_DNA-bd_sf"/>
</dbReference>
<organism evidence="5 6">
    <name type="scientific">Isobaculum melis</name>
    <dbReference type="NCBI Taxonomy" id="142588"/>
    <lineage>
        <taxon>Bacteria</taxon>
        <taxon>Bacillati</taxon>
        <taxon>Bacillota</taxon>
        <taxon>Bacilli</taxon>
        <taxon>Lactobacillales</taxon>
        <taxon>Carnobacteriaceae</taxon>
        <taxon>Isobaculum</taxon>
    </lineage>
</organism>
<gene>
    <name evidence="5" type="ORF">SAMN04488559_102254</name>
</gene>
<dbReference type="STRING" id="142588.SAMN04488559_102254"/>
<keyword evidence="1" id="KW-0805">Transcription regulation</keyword>
<evidence type="ECO:0000259" key="4">
    <source>
        <dbReference type="PROSITE" id="PS51118"/>
    </source>
</evidence>
<keyword evidence="3" id="KW-0804">Transcription</keyword>
<dbReference type="OrthoDB" id="9791143at2"/>
<evidence type="ECO:0000256" key="3">
    <source>
        <dbReference type="ARBA" id="ARBA00023163"/>
    </source>
</evidence>
<dbReference type="Proteomes" id="UP000198948">
    <property type="component" value="Unassembled WGS sequence"/>
</dbReference>
<dbReference type="PANTHER" id="PTHR33204:SF29">
    <property type="entry name" value="TRANSCRIPTIONAL REGULATOR"/>
    <property type="match status" value="1"/>
</dbReference>
<dbReference type="Gene3D" id="1.10.10.10">
    <property type="entry name" value="Winged helix-like DNA-binding domain superfamily/Winged helix DNA-binding domain"/>
    <property type="match status" value="1"/>
</dbReference>
<protein>
    <submittedName>
        <fullName evidence="5">DNA-binding transcriptional regulator, HxlR family</fullName>
    </submittedName>
</protein>
<keyword evidence="6" id="KW-1185">Reference proteome</keyword>
<dbReference type="EMBL" id="FOHA01000002">
    <property type="protein sequence ID" value="SER63345.1"/>
    <property type="molecule type" value="Genomic_DNA"/>
</dbReference>
<evidence type="ECO:0000313" key="5">
    <source>
        <dbReference type="EMBL" id="SER63345.1"/>
    </source>
</evidence>
<feature type="domain" description="HTH hxlR-type" evidence="4">
    <location>
        <begin position="6"/>
        <end position="105"/>
    </location>
</feature>
<dbReference type="InterPro" id="IPR036390">
    <property type="entry name" value="WH_DNA-bd_sf"/>
</dbReference>
<dbReference type="AlphaFoldDB" id="A0A1H9QSY0"/>
<dbReference type="GO" id="GO:0003677">
    <property type="term" value="F:DNA binding"/>
    <property type="evidence" value="ECO:0007669"/>
    <property type="project" value="UniProtKB-KW"/>
</dbReference>
<dbReference type="SUPFAM" id="SSF46785">
    <property type="entry name" value="Winged helix' DNA-binding domain"/>
    <property type="match status" value="1"/>
</dbReference>
<dbReference type="PANTHER" id="PTHR33204">
    <property type="entry name" value="TRANSCRIPTIONAL REGULATOR, MARR FAMILY"/>
    <property type="match status" value="1"/>
</dbReference>
<reference evidence="5 6" key="1">
    <citation type="submission" date="2016-10" db="EMBL/GenBank/DDBJ databases">
        <authorList>
            <person name="de Groot N.N."/>
        </authorList>
    </citation>
    <scope>NUCLEOTIDE SEQUENCE [LARGE SCALE GENOMIC DNA]</scope>
    <source>
        <strain evidence="5 6">DSM 13760</strain>
    </source>
</reference>
<evidence type="ECO:0000256" key="1">
    <source>
        <dbReference type="ARBA" id="ARBA00023015"/>
    </source>
</evidence>
<dbReference type="Pfam" id="PF01638">
    <property type="entry name" value="HxlR"/>
    <property type="match status" value="1"/>
</dbReference>
<sequence length="109" mass="12495">MEKNICGVKKALSVIGGKWRIDILWHLAQHSNLRYNALKRALVGITNTTLNRSLNELLAYQLIHREQFDVSPPHVEYSLTAEGKKLIPVFEIINYLGLEMVQKKDTFSC</sequence>
<keyword evidence="2 5" id="KW-0238">DNA-binding</keyword>
<dbReference type="RefSeq" id="WP_092650190.1">
    <property type="nucleotide sequence ID" value="NZ_FOHA01000002.1"/>
</dbReference>
<accession>A0A1H9QSY0</accession>
<name>A0A1H9QSY0_9LACT</name>
<proteinExistence type="predicted"/>
<dbReference type="InterPro" id="IPR002577">
    <property type="entry name" value="HTH_HxlR"/>
</dbReference>
<dbReference type="PROSITE" id="PS51118">
    <property type="entry name" value="HTH_HXLR"/>
    <property type="match status" value="1"/>
</dbReference>
<evidence type="ECO:0000313" key="6">
    <source>
        <dbReference type="Proteomes" id="UP000198948"/>
    </source>
</evidence>